<dbReference type="EMBL" id="LWCS01000015">
    <property type="protein sequence ID" value="OAN39960.1"/>
    <property type="molecule type" value="Genomic_DNA"/>
</dbReference>
<keyword evidence="3" id="KW-0328">Glycosyltransferase</keyword>
<comment type="similarity">
    <text evidence="2">Belongs to the glycosyltransferase 2 family.</text>
</comment>
<dbReference type="AlphaFoldDB" id="A0A178LYS5"/>
<comment type="pathway">
    <text evidence="1">Cell wall biogenesis; cell wall polysaccharide biosynthesis.</text>
</comment>
<evidence type="ECO:0000256" key="3">
    <source>
        <dbReference type="ARBA" id="ARBA00022676"/>
    </source>
</evidence>
<dbReference type="PANTHER" id="PTHR43179:SF12">
    <property type="entry name" value="GALACTOFURANOSYLTRANSFERASE GLFT2"/>
    <property type="match status" value="1"/>
</dbReference>
<dbReference type="SUPFAM" id="SSF53448">
    <property type="entry name" value="Nucleotide-diphospho-sugar transferases"/>
    <property type="match status" value="1"/>
</dbReference>
<evidence type="ECO:0000256" key="5">
    <source>
        <dbReference type="ARBA" id="ARBA00023316"/>
    </source>
</evidence>
<dbReference type="GO" id="GO:0016757">
    <property type="term" value="F:glycosyltransferase activity"/>
    <property type="evidence" value="ECO:0007669"/>
    <property type="project" value="UniProtKB-KW"/>
</dbReference>
<dbReference type="Gene3D" id="3.90.550.10">
    <property type="entry name" value="Spore Coat Polysaccharide Biosynthesis Protein SpsA, Chain A"/>
    <property type="match status" value="1"/>
</dbReference>
<comment type="caution">
    <text evidence="7">The sequence shown here is derived from an EMBL/GenBank/DDBJ whole genome shotgun (WGS) entry which is preliminary data.</text>
</comment>
<organism evidence="7 8">
    <name type="scientific">Mycolicibacterium iranicum</name>
    <name type="common">Mycobacterium iranicum</name>
    <dbReference type="NCBI Taxonomy" id="912594"/>
    <lineage>
        <taxon>Bacteria</taxon>
        <taxon>Bacillati</taxon>
        <taxon>Actinomycetota</taxon>
        <taxon>Actinomycetes</taxon>
        <taxon>Mycobacteriales</taxon>
        <taxon>Mycobacteriaceae</taxon>
        <taxon>Mycolicibacterium</taxon>
    </lineage>
</organism>
<accession>A0A178LYS5</accession>
<dbReference type="PANTHER" id="PTHR43179">
    <property type="entry name" value="RHAMNOSYLTRANSFERASE WBBL"/>
    <property type="match status" value="1"/>
</dbReference>
<keyword evidence="4 7" id="KW-0808">Transferase</keyword>
<dbReference type="STRING" id="912594.AWC12_23355"/>
<dbReference type="InterPro" id="IPR029044">
    <property type="entry name" value="Nucleotide-diphossugar_trans"/>
</dbReference>
<evidence type="ECO:0000256" key="4">
    <source>
        <dbReference type="ARBA" id="ARBA00022679"/>
    </source>
</evidence>
<dbReference type="RefSeq" id="WP_064280985.1">
    <property type="nucleotide sequence ID" value="NZ_LWCS01000015.1"/>
</dbReference>
<keyword evidence="5" id="KW-0961">Cell wall biogenesis/degradation</keyword>
<protein>
    <submittedName>
        <fullName evidence="7">Sugar transferase</fullName>
    </submittedName>
</protein>
<dbReference type="InterPro" id="IPR027791">
    <property type="entry name" value="Galactosyl_T_C"/>
</dbReference>
<proteinExistence type="inferred from homology"/>
<reference evidence="7 8" key="1">
    <citation type="submission" date="2016-04" db="EMBL/GenBank/DDBJ databases">
        <title>Draft Genome Sequences of Staphylococcus capitis Strain H36, S. capitis Strain H65, S. cohnii Strain H62, S. hominis Strain H69, Mycobacterium iranicum Strain H39, Plantibacter sp. Strain H53, Pseudomonas oryzihabitans Strain H72, and Microbacterium sp. Strain H83, isolated from residential settings.</title>
        <authorList>
            <person name="Lymperopoulou D."/>
            <person name="Adams R.I."/>
            <person name="Lindow S."/>
            <person name="Coil D.A."/>
            <person name="Jospin G."/>
            <person name="Eisen J.A."/>
        </authorList>
    </citation>
    <scope>NUCLEOTIDE SEQUENCE [LARGE SCALE GENOMIC DNA]</scope>
    <source>
        <strain evidence="7 8">H39</strain>
    </source>
</reference>
<gene>
    <name evidence="7" type="ORF">A4X20_16360</name>
</gene>
<evidence type="ECO:0000256" key="2">
    <source>
        <dbReference type="ARBA" id="ARBA00006739"/>
    </source>
</evidence>
<evidence type="ECO:0000259" key="6">
    <source>
        <dbReference type="Pfam" id="PF02709"/>
    </source>
</evidence>
<evidence type="ECO:0000313" key="8">
    <source>
        <dbReference type="Proteomes" id="UP000078396"/>
    </source>
</evidence>
<feature type="domain" description="Galactosyltransferase C-terminal" evidence="6">
    <location>
        <begin position="160"/>
        <end position="211"/>
    </location>
</feature>
<dbReference type="GO" id="GO:0071555">
    <property type="term" value="P:cell wall organization"/>
    <property type="evidence" value="ECO:0007669"/>
    <property type="project" value="UniProtKB-KW"/>
</dbReference>
<dbReference type="OrthoDB" id="6653642at2"/>
<name>A0A178LYS5_MYCIR</name>
<evidence type="ECO:0000313" key="7">
    <source>
        <dbReference type="EMBL" id="OAN39960.1"/>
    </source>
</evidence>
<sequence length="274" mass="30040">MKIAVVTVVHGRHNHLRQQIRGLRRSSRAPGAHVVVALGDPDIRDVVRSADAAAVVLDCPSGPRLPLAAGRNRGAEAALDRGAELLVFLDVDCIPSTGLLQRYHMVAGEVEHRDALLCGPVTYLPPARGSGYDLSALDQWIDPHPARPSPPEDTTVATDDYSLFWSLSFALTESTWHAIGGFCEEYEGYGGEDTDFGRLAAARGVPMRWVGGAHAFHQHHDVSNPPVQHLEDIVGNSIVFHRRWGQWPMEGWLKTFESNGLIERDDDGTPRLVV</sequence>
<dbReference type="Proteomes" id="UP000078396">
    <property type="component" value="Unassembled WGS sequence"/>
</dbReference>
<dbReference type="Pfam" id="PF02709">
    <property type="entry name" value="Glyco_transf_7C"/>
    <property type="match status" value="1"/>
</dbReference>
<evidence type="ECO:0000256" key="1">
    <source>
        <dbReference type="ARBA" id="ARBA00004776"/>
    </source>
</evidence>